<comment type="caution">
    <text evidence="2">The sequence shown here is derived from an EMBL/GenBank/DDBJ whole genome shotgun (WGS) entry which is preliminary data.</text>
</comment>
<dbReference type="Proteomes" id="UP001341840">
    <property type="component" value="Unassembled WGS sequence"/>
</dbReference>
<proteinExistence type="predicted"/>
<feature type="compositionally biased region" description="Low complexity" evidence="1">
    <location>
        <begin position="30"/>
        <end position="44"/>
    </location>
</feature>
<feature type="region of interest" description="Disordered" evidence="1">
    <location>
        <begin position="1"/>
        <end position="44"/>
    </location>
</feature>
<keyword evidence="3" id="KW-1185">Reference proteome</keyword>
<sequence length="77" mass="8450">MDVAQLHPCTPENDMHAASSLEEDSPPQHTTSLESSSSQSATSTLPAQLNRLCSFLNGKELWMPNSKPWLNVKLGAW</sequence>
<reference evidence="2 3" key="1">
    <citation type="journal article" date="2023" name="Plants (Basel)">
        <title>Bridging the Gap: Combining Genomics and Transcriptomics Approaches to Understand Stylosanthes scabra, an Orphan Legume from the Brazilian Caatinga.</title>
        <authorList>
            <person name="Ferreira-Neto J.R.C."/>
            <person name="da Silva M.D."/>
            <person name="Binneck E."/>
            <person name="de Melo N.F."/>
            <person name="da Silva R.H."/>
            <person name="de Melo A.L.T.M."/>
            <person name="Pandolfi V."/>
            <person name="Bustamante F.O."/>
            <person name="Brasileiro-Vidal A.C."/>
            <person name="Benko-Iseppon A.M."/>
        </authorList>
    </citation>
    <scope>NUCLEOTIDE SEQUENCE [LARGE SCALE GENOMIC DNA]</scope>
    <source>
        <tissue evidence="2">Leaves</tissue>
    </source>
</reference>
<evidence type="ECO:0000313" key="3">
    <source>
        <dbReference type="Proteomes" id="UP001341840"/>
    </source>
</evidence>
<accession>A0ABU6Z1F9</accession>
<protein>
    <submittedName>
        <fullName evidence="2">Uncharacterized protein</fullName>
    </submittedName>
</protein>
<organism evidence="2 3">
    <name type="scientific">Stylosanthes scabra</name>
    <dbReference type="NCBI Taxonomy" id="79078"/>
    <lineage>
        <taxon>Eukaryota</taxon>
        <taxon>Viridiplantae</taxon>
        <taxon>Streptophyta</taxon>
        <taxon>Embryophyta</taxon>
        <taxon>Tracheophyta</taxon>
        <taxon>Spermatophyta</taxon>
        <taxon>Magnoliopsida</taxon>
        <taxon>eudicotyledons</taxon>
        <taxon>Gunneridae</taxon>
        <taxon>Pentapetalae</taxon>
        <taxon>rosids</taxon>
        <taxon>fabids</taxon>
        <taxon>Fabales</taxon>
        <taxon>Fabaceae</taxon>
        <taxon>Papilionoideae</taxon>
        <taxon>50 kb inversion clade</taxon>
        <taxon>dalbergioids sensu lato</taxon>
        <taxon>Dalbergieae</taxon>
        <taxon>Pterocarpus clade</taxon>
        <taxon>Stylosanthes</taxon>
    </lineage>
</organism>
<evidence type="ECO:0000256" key="1">
    <source>
        <dbReference type="SAM" id="MobiDB-lite"/>
    </source>
</evidence>
<evidence type="ECO:0000313" key="2">
    <source>
        <dbReference type="EMBL" id="MED6215767.1"/>
    </source>
</evidence>
<dbReference type="EMBL" id="JASCZI010271863">
    <property type="protein sequence ID" value="MED6215767.1"/>
    <property type="molecule type" value="Genomic_DNA"/>
</dbReference>
<name>A0ABU6Z1F9_9FABA</name>
<gene>
    <name evidence="2" type="ORF">PIB30_001388</name>
</gene>